<reference evidence="2" key="1">
    <citation type="journal article" date="2019" name="Sci. Rep.">
        <title>Draft genome of Tanacetum cinerariifolium, the natural source of mosquito coil.</title>
        <authorList>
            <person name="Yamashiro T."/>
            <person name="Shiraishi A."/>
            <person name="Satake H."/>
            <person name="Nakayama K."/>
        </authorList>
    </citation>
    <scope>NUCLEOTIDE SEQUENCE</scope>
</reference>
<dbReference type="SUPFAM" id="SSF56672">
    <property type="entry name" value="DNA/RNA polymerases"/>
    <property type="match status" value="1"/>
</dbReference>
<dbReference type="PANTHER" id="PTHR15503:SF43">
    <property type="entry name" value="REVERSE TRANSCRIPTASE RNASE H-LIKE DOMAIN-CONTAINING PROTEIN"/>
    <property type="match status" value="1"/>
</dbReference>
<dbReference type="AlphaFoldDB" id="A0A699IZ45"/>
<accession>A0A699IZ45</accession>
<proteinExistence type="predicted"/>
<comment type="caution">
    <text evidence="2">The sequence shown here is derived from an EMBL/GenBank/DDBJ whole genome shotgun (WGS) entry which is preliminary data.</text>
</comment>
<dbReference type="InterPro" id="IPR043502">
    <property type="entry name" value="DNA/RNA_pol_sf"/>
</dbReference>
<organism evidence="2">
    <name type="scientific">Tanacetum cinerariifolium</name>
    <name type="common">Dalmatian daisy</name>
    <name type="synonym">Chrysanthemum cinerariifolium</name>
    <dbReference type="NCBI Taxonomy" id="118510"/>
    <lineage>
        <taxon>Eukaryota</taxon>
        <taxon>Viridiplantae</taxon>
        <taxon>Streptophyta</taxon>
        <taxon>Embryophyta</taxon>
        <taxon>Tracheophyta</taxon>
        <taxon>Spermatophyta</taxon>
        <taxon>Magnoliopsida</taxon>
        <taxon>eudicotyledons</taxon>
        <taxon>Gunneridae</taxon>
        <taxon>Pentapetalae</taxon>
        <taxon>asterids</taxon>
        <taxon>campanulids</taxon>
        <taxon>Asterales</taxon>
        <taxon>Asteraceae</taxon>
        <taxon>Asteroideae</taxon>
        <taxon>Anthemideae</taxon>
        <taxon>Anthemidinae</taxon>
        <taxon>Tanacetum</taxon>
    </lineage>
</organism>
<dbReference type="PANTHER" id="PTHR15503">
    <property type="entry name" value="LDOC1 RELATED"/>
    <property type="match status" value="1"/>
</dbReference>
<name>A0A699IZ45_TANCI</name>
<dbReference type="Gene3D" id="3.10.10.10">
    <property type="entry name" value="HIV Type 1 Reverse Transcriptase, subunit A, domain 1"/>
    <property type="match status" value="1"/>
</dbReference>
<protein>
    <submittedName>
        <fullName evidence="2">Retrotransposon protein, putative, unclassified</fullName>
    </submittedName>
</protein>
<evidence type="ECO:0000313" key="2">
    <source>
        <dbReference type="EMBL" id="GEZ98517.1"/>
    </source>
</evidence>
<feature type="region of interest" description="Disordered" evidence="1">
    <location>
        <begin position="1"/>
        <end position="21"/>
    </location>
</feature>
<gene>
    <name evidence="2" type="ORF">Tci_570490</name>
</gene>
<evidence type="ECO:0000256" key="1">
    <source>
        <dbReference type="SAM" id="MobiDB-lite"/>
    </source>
</evidence>
<dbReference type="EMBL" id="BKCJ010351511">
    <property type="protein sequence ID" value="GEZ98517.1"/>
    <property type="molecule type" value="Genomic_DNA"/>
</dbReference>
<sequence>MAPATRSIAGTSNNEDGGINGRLRSLEEALAQVIRAMQEMVTKNQGGSEEEEEFFEVEGVEDTVVQNEIPQISLNALNVPKELPPKRSYDHRIPLMEGTQPVNIRPYRHPPSQKDVIEIRVKELLEARVIKPSNSPFASPIVMVKKKDNS</sequence>
<dbReference type="InterPro" id="IPR032567">
    <property type="entry name" value="RTL1-rel"/>
</dbReference>